<reference evidence="1 2" key="1">
    <citation type="journal article" date="2019" name="Int. J. Syst. Evol. Microbiol.">
        <title>The Global Catalogue of Microorganisms (GCM) 10K type strain sequencing project: providing services to taxonomists for standard genome sequencing and annotation.</title>
        <authorList>
            <consortium name="The Broad Institute Genomics Platform"/>
            <consortium name="The Broad Institute Genome Sequencing Center for Infectious Disease"/>
            <person name="Wu L."/>
            <person name="Ma J."/>
        </authorList>
    </citation>
    <scope>NUCLEOTIDE SEQUENCE [LARGE SCALE GENOMIC DNA]</scope>
    <source>
        <strain evidence="1 2">JCM 15481</strain>
    </source>
</reference>
<keyword evidence="2" id="KW-1185">Reference proteome</keyword>
<proteinExistence type="predicted"/>
<organism evidence="1 2">
    <name type="scientific">Streptomyces synnematoformans</name>
    <dbReference type="NCBI Taxonomy" id="415721"/>
    <lineage>
        <taxon>Bacteria</taxon>
        <taxon>Bacillati</taxon>
        <taxon>Actinomycetota</taxon>
        <taxon>Actinomycetes</taxon>
        <taxon>Kitasatosporales</taxon>
        <taxon>Streptomycetaceae</taxon>
        <taxon>Streptomyces</taxon>
    </lineage>
</organism>
<dbReference type="RefSeq" id="WP_344294022.1">
    <property type="nucleotide sequence ID" value="NZ_BAAAPF010000316.1"/>
</dbReference>
<accession>A0ABN1ZNZ6</accession>
<name>A0ABN1ZNZ6_9ACTN</name>
<evidence type="ECO:0000313" key="1">
    <source>
        <dbReference type="EMBL" id="GAA1501702.1"/>
    </source>
</evidence>
<comment type="caution">
    <text evidence="1">The sequence shown here is derived from an EMBL/GenBank/DDBJ whole genome shotgun (WGS) entry which is preliminary data.</text>
</comment>
<sequence length="88" mass="10034">MTHTFPEDLVQTQRDWYAVYRRLAEEPRHSASETAVLRRRLLRLSVRVSTHPYWQTAGGRRPAARMALKEAAWAEASAEVRAESGRGG</sequence>
<dbReference type="Proteomes" id="UP001500443">
    <property type="component" value="Unassembled WGS sequence"/>
</dbReference>
<evidence type="ECO:0000313" key="2">
    <source>
        <dbReference type="Proteomes" id="UP001500443"/>
    </source>
</evidence>
<dbReference type="EMBL" id="BAAAPF010000316">
    <property type="protein sequence ID" value="GAA1501702.1"/>
    <property type="molecule type" value="Genomic_DNA"/>
</dbReference>
<protein>
    <submittedName>
        <fullName evidence="1">Uncharacterized protein</fullName>
    </submittedName>
</protein>
<gene>
    <name evidence="1" type="ORF">GCM10009802_58490</name>
</gene>